<dbReference type="Proteomes" id="UP000199321">
    <property type="component" value="Unassembled WGS sequence"/>
</dbReference>
<keyword evidence="3" id="KW-1185">Reference proteome</keyword>
<feature type="chain" id="PRO_5011551634" description="Outer membrane protein beta-barrel domain-containing protein" evidence="1">
    <location>
        <begin position="23"/>
        <end position="357"/>
    </location>
</feature>
<reference evidence="2 3" key="1">
    <citation type="submission" date="2016-10" db="EMBL/GenBank/DDBJ databases">
        <authorList>
            <person name="de Groot N.N."/>
        </authorList>
    </citation>
    <scope>NUCLEOTIDE SEQUENCE [LARGE SCALE GENOMIC DNA]</scope>
    <source>
        <strain evidence="2 3">DSM 16195</strain>
    </source>
</reference>
<sequence>MRIFTYCIAFTMWVLAFASGYAQETQEENYEISILKSKKEDVINAEKEALKKEVLVINEALDKGALTASEAEEKKKLAAEKHALNIENKIAIIDNHIALLERNGELDLNTENGKISIGIGDLDNDGDFILGVKINDGKQKERTYDKRTFSDIVVAFGLNNAIGDGQSLDDSPYKIGGSRFAELGISWNTRVFKESNWLRLKYGVSFQFNGLKPEDNRYFVDEGAVTGLQEYALDLDKSKFRMDNLVVPVFFEFGPSKKREYDDYFRYDTSASFKIGVGGYAGVNLGTRQKLKFSEDGEKIKQKLKASYNTNNFIYGLGAYIGYGDTSLYVKYDLNTIFKDNPVDEHNVSLGLRFDMD</sequence>
<accession>A0A1G7GDN7</accession>
<name>A0A1G7GDN7_9FLAO</name>
<feature type="signal peptide" evidence="1">
    <location>
        <begin position="1"/>
        <end position="22"/>
    </location>
</feature>
<evidence type="ECO:0000313" key="3">
    <source>
        <dbReference type="Proteomes" id="UP000199321"/>
    </source>
</evidence>
<protein>
    <recommendedName>
        <fullName evidence="4">Outer membrane protein beta-barrel domain-containing protein</fullName>
    </recommendedName>
</protein>
<proteinExistence type="predicted"/>
<dbReference type="AlphaFoldDB" id="A0A1G7GDN7"/>
<dbReference type="STRING" id="227084.SAMN05421855_10371"/>
<evidence type="ECO:0000313" key="2">
    <source>
        <dbReference type="EMBL" id="SDE86268.1"/>
    </source>
</evidence>
<gene>
    <name evidence="2" type="ORF">SAMN05421855_10371</name>
</gene>
<dbReference type="EMBL" id="FNBA01000003">
    <property type="protein sequence ID" value="SDE86268.1"/>
    <property type="molecule type" value="Genomic_DNA"/>
</dbReference>
<organism evidence="2 3">
    <name type="scientific">Ulvibacter litoralis</name>
    <dbReference type="NCBI Taxonomy" id="227084"/>
    <lineage>
        <taxon>Bacteria</taxon>
        <taxon>Pseudomonadati</taxon>
        <taxon>Bacteroidota</taxon>
        <taxon>Flavobacteriia</taxon>
        <taxon>Flavobacteriales</taxon>
        <taxon>Flavobacteriaceae</taxon>
        <taxon>Ulvibacter</taxon>
    </lineage>
</organism>
<dbReference type="RefSeq" id="WP_093144076.1">
    <property type="nucleotide sequence ID" value="NZ_BMWO01000003.1"/>
</dbReference>
<evidence type="ECO:0000256" key="1">
    <source>
        <dbReference type="SAM" id="SignalP"/>
    </source>
</evidence>
<keyword evidence="1" id="KW-0732">Signal</keyword>
<evidence type="ECO:0008006" key="4">
    <source>
        <dbReference type="Google" id="ProtNLM"/>
    </source>
</evidence>
<dbReference type="OrthoDB" id="1466811at2"/>